<sequence>MKWAFDLLGLPIDTDAASVKRAYARLLRNTRPDEDPEAFQQLHTAYKAALAHASNTSAPSQPTPESGSEAVTPRNEAATHPASPIRPAATISIAQPPASTVRPVIPAVNIPALANEVVQQATHVDDGNVMQQWLHDRQEFWSIAIKQQTGRLILQSLFKHPQAMSTESLDALLSFFDLDHVLSGINPIALQELRSRQLTLWQLEPHHHRELAREMQLVSGIRPRHGWIKSDLASLKKPLRWHEVMWKALVPGRVRNIGWLARIILGKGGVEELPPSIDRHHTYFWYRASTTGGVFTTPRLIIGAWRASILALTSGLLAMALLLPSLTNQVGATDASNRDGAIIIAFGVGFTPLVLWLFYLGCIWLDHWQGLPESAPSRRPWSRRLFIPALCGLGTWLYGLDATYAVSATIVFASLLLALRRWWRRTSKHYPRVQALVRSTRSGIAIIGVYAAMAMDRSQEAQSFVLPLAIAATLFIWLADTWRYRAQILPRFFQS</sequence>
<keyword evidence="5" id="KW-1185">Reference proteome</keyword>
<protein>
    <recommendedName>
        <fullName evidence="6">J domain-containing protein</fullName>
    </recommendedName>
</protein>
<feature type="transmembrane region" description="Helical" evidence="3">
    <location>
        <begin position="340"/>
        <end position="360"/>
    </location>
</feature>
<dbReference type="InterPro" id="IPR036869">
    <property type="entry name" value="J_dom_sf"/>
</dbReference>
<feature type="compositionally biased region" description="Polar residues" evidence="2">
    <location>
        <begin position="53"/>
        <end position="66"/>
    </location>
</feature>
<evidence type="ECO:0008006" key="6">
    <source>
        <dbReference type="Google" id="ProtNLM"/>
    </source>
</evidence>
<proteinExistence type="predicted"/>
<feature type="transmembrane region" description="Helical" evidence="3">
    <location>
        <begin position="309"/>
        <end position="328"/>
    </location>
</feature>
<dbReference type="InterPro" id="IPR001623">
    <property type="entry name" value="DnaJ_domain"/>
</dbReference>
<evidence type="ECO:0000256" key="3">
    <source>
        <dbReference type="SAM" id="Phobius"/>
    </source>
</evidence>
<gene>
    <name evidence="4" type="ORF">ISS99_20490</name>
</gene>
<organism evidence="4 5">
    <name type="scientific">Dyella mobilis</name>
    <dbReference type="NCBI Taxonomy" id="1849582"/>
    <lineage>
        <taxon>Bacteria</taxon>
        <taxon>Pseudomonadati</taxon>
        <taxon>Pseudomonadota</taxon>
        <taxon>Gammaproteobacteria</taxon>
        <taxon>Lysobacterales</taxon>
        <taxon>Rhodanobacteraceae</taxon>
        <taxon>Dyella</taxon>
    </lineage>
</organism>
<keyword evidence="1" id="KW-0143">Chaperone</keyword>
<comment type="caution">
    <text evidence="4">The sequence shown here is derived from an EMBL/GenBank/DDBJ whole genome shotgun (WGS) entry which is preliminary data.</text>
</comment>
<dbReference type="SUPFAM" id="SSF46565">
    <property type="entry name" value="Chaperone J-domain"/>
    <property type="match status" value="1"/>
</dbReference>
<dbReference type="CDD" id="cd06257">
    <property type="entry name" value="DnaJ"/>
    <property type="match status" value="1"/>
</dbReference>
<keyword evidence="3" id="KW-0812">Transmembrane</keyword>
<dbReference type="EMBL" id="JADIKF010000040">
    <property type="protein sequence ID" value="MBM7131912.1"/>
    <property type="molecule type" value="Genomic_DNA"/>
</dbReference>
<dbReference type="RefSeq" id="WP_204633458.1">
    <property type="nucleotide sequence ID" value="NZ_BSOC01000001.1"/>
</dbReference>
<dbReference type="Proteomes" id="UP001430193">
    <property type="component" value="Unassembled WGS sequence"/>
</dbReference>
<reference evidence="4" key="1">
    <citation type="submission" date="2020-10" db="EMBL/GenBank/DDBJ databases">
        <title>Phylogeny of dyella-like bacteria.</title>
        <authorList>
            <person name="Fu J."/>
        </authorList>
    </citation>
    <scope>NUCLEOTIDE SEQUENCE</scope>
    <source>
        <strain evidence="4">DHON07</strain>
    </source>
</reference>
<accession>A0ABS2KL72</accession>
<evidence type="ECO:0000256" key="2">
    <source>
        <dbReference type="SAM" id="MobiDB-lite"/>
    </source>
</evidence>
<dbReference type="Gene3D" id="1.10.287.110">
    <property type="entry name" value="DnaJ domain"/>
    <property type="match status" value="1"/>
</dbReference>
<keyword evidence="3" id="KW-1133">Transmembrane helix</keyword>
<evidence type="ECO:0000256" key="1">
    <source>
        <dbReference type="ARBA" id="ARBA00023186"/>
    </source>
</evidence>
<feature type="region of interest" description="Disordered" evidence="2">
    <location>
        <begin position="50"/>
        <end position="87"/>
    </location>
</feature>
<name>A0ABS2KL72_9GAMM</name>
<keyword evidence="3" id="KW-0472">Membrane</keyword>
<evidence type="ECO:0000313" key="4">
    <source>
        <dbReference type="EMBL" id="MBM7131912.1"/>
    </source>
</evidence>
<evidence type="ECO:0000313" key="5">
    <source>
        <dbReference type="Proteomes" id="UP001430193"/>
    </source>
</evidence>
<feature type="transmembrane region" description="Helical" evidence="3">
    <location>
        <begin position="461"/>
        <end position="479"/>
    </location>
</feature>
<feature type="transmembrane region" description="Helical" evidence="3">
    <location>
        <begin position="404"/>
        <end position="423"/>
    </location>
</feature>